<accession>A0AAW0AXX6</accession>
<feature type="compositionally biased region" description="Basic and acidic residues" evidence="1">
    <location>
        <begin position="196"/>
        <end position="206"/>
    </location>
</feature>
<feature type="region of interest" description="Disordered" evidence="1">
    <location>
        <begin position="184"/>
        <end position="208"/>
    </location>
</feature>
<organism evidence="2 3">
    <name type="scientific">Favolaschia claudopus</name>
    <dbReference type="NCBI Taxonomy" id="2862362"/>
    <lineage>
        <taxon>Eukaryota</taxon>
        <taxon>Fungi</taxon>
        <taxon>Dikarya</taxon>
        <taxon>Basidiomycota</taxon>
        <taxon>Agaricomycotina</taxon>
        <taxon>Agaricomycetes</taxon>
        <taxon>Agaricomycetidae</taxon>
        <taxon>Agaricales</taxon>
        <taxon>Marasmiineae</taxon>
        <taxon>Mycenaceae</taxon>
        <taxon>Favolaschia</taxon>
    </lineage>
</organism>
<proteinExistence type="predicted"/>
<gene>
    <name evidence="2" type="ORF">R3P38DRAFT_2784799</name>
</gene>
<sequence>MSNDAIQFAAGLPVGSQRRAIAITRPPLHLAYTNLHALSVPYLALMHNLAPLPPTLANSYAHELSRLMFSAMEEESGHRTPAVFHLTGQQATALAELRPLVSILPLNSAAAYPLFHAAAVALFVRSDDAVLSSRIAMEVYTFLRLSTSPTPSDRGHVATAMVWLAQHILLLDVILFGKDRGSLEGGRKGGGAGGTADRRGGSDKSSRARLRVGGGRIGARTTHLREADAALNGDGWTSGRQAATWMVASKEGVMLA</sequence>
<name>A0AAW0AXX6_9AGAR</name>
<evidence type="ECO:0000313" key="3">
    <source>
        <dbReference type="Proteomes" id="UP001362999"/>
    </source>
</evidence>
<protein>
    <submittedName>
        <fullName evidence="2">Uncharacterized protein</fullName>
    </submittedName>
</protein>
<reference evidence="2 3" key="1">
    <citation type="journal article" date="2024" name="J Genomics">
        <title>Draft genome sequencing and assembly of Favolaschia claudopus CIRM-BRFM 2984 isolated from oak limbs.</title>
        <authorList>
            <person name="Navarro D."/>
            <person name="Drula E."/>
            <person name="Chaduli D."/>
            <person name="Cazenave R."/>
            <person name="Ahrendt S."/>
            <person name="Wang J."/>
            <person name="Lipzen A."/>
            <person name="Daum C."/>
            <person name="Barry K."/>
            <person name="Grigoriev I.V."/>
            <person name="Favel A."/>
            <person name="Rosso M.N."/>
            <person name="Martin F."/>
        </authorList>
    </citation>
    <scope>NUCLEOTIDE SEQUENCE [LARGE SCALE GENOMIC DNA]</scope>
    <source>
        <strain evidence="2 3">CIRM-BRFM 2984</strain>
    </source>
</reference>
<keyword evidence="3" id="KW-1185">Reference proteome</keyword>
<evidence type="ECO:0000313" key="2">
    <source>
        <dbReference type="EMBL" id="KAK7017837.1"/>
    </source>
</evidence>
<dbReference type="Proteomes" id="UP001362999">
    <property type="component" value="Unassembled WGS sequence"/>
</dbReference>
<evidence type="ECO:0000256" key="1">
    <source>
        <dbReference type="SAM" id="MobiDB-lite"/>
    </source>
</evidence>
<dbReference type="EMBL" id="JAWWNJ010000047">
    <property type="protein sequence ID" value="KAK7017837.1"/>
    <property type="molecule type" value="Genomic_DNA"/>
</dbReference>
<comment type="caution">
    <text evidence="2">The sequence shown here is derived from an EMBL/GenBank/DDBJ whole genome shotgun (WGS) entry which is preliminary data.</text>
</comment>
<dbReference type="AlphaFoldDB" id="A0AAW0AXX6"/>